<dbReference type="Proteomes" id="UP001208771">
    <property type="component" value="Unassembled WGS sequence"/>
</dbReference>
<dbReference type="AlphaFoldDB" id="A0AAE3N4F6"/>
<gene>
    <name evidence="2" type="ORF">NOF55_21840</name>
</gene>
<name>A0AAE3N4F6_9HYPH</name>
<dbReference type="PANTHER" id="PTHR47129:SF1">
    <property type="entry name" value="NMRA-LIKE DOMAIN-CONTAINING PROTEIN"/>
    <property type="match status" value="1"/>
</dbReference>
<dbReference type="InterPro" id="IPR008030">
    <property type="entry name" value="NmrA-like"/>
</dbReference>
<dbReference type="InterPro" id="IPR036291">
    <property type="entry name" value="NAD(P)-bd_dom_sf"/>
</dbReference>
<dbReference type="InterPro" id="IPR052718">
    <property type="entry name" value="NmrA-type_oxidoreductase"/>
</dbReference>
<organism evidence="2 3">
    <name type="scientific">Ectorhizobium quercum</name>
    <dbReference type="NCBI Taxonomy" id="2965071"/>
    <lineage>
        <taxon>Bacteria</taxon>
        <taxon>Pseudomonadati</taxon>
        <taxon>Pseudomonadota</taxon>
        <taxon>Alphaproteobacteria</taxon>
        <taxon>Hyphomicrobiales</taxon>
        <taxon>Rhizobiaceae</taxon>
        <taxon>Ectorhizobium</taxon>
    </lineage>
</organism>
<comment type="caution">
    <text evidence="2">The sequence shown here is derived from an EMBL/GenBank/DDBJ whole genome shotgun (WGS) entry which is preliminary data.</text>
</comment>
<sequence>MMGRILVTGAGGKLGGLVVKHLLETEKVAASDIVAASRTPEKLTDFAAQGVETRKVDFNDPESLKTAFAGIDKLLIVSTDALDGEGTRLRQHKTAIAAAGAAGVSRIFYTSLPNPAESAVSFAPDHLGTEEAIKASGLAYTIFRNDWYQENTLMALPHALAGGQWFVASGEGRIPYIAREDCARAIAAGLARTPAGNTIHTLTGAEALSAAETAAIVSEITGKPLAVVQISDEQLVEGLKSAGFPEPVALTLASFDVNQRKGLFEPVTGDFKELTGRDPVAFRTFVAENKAAFLA</sequence>
<evidence type="ECO:0000313" key="2">
    <source>
        <dbReference type="EMBL" id="MCX8999751.1"/>
    </source>
</evidence>
<evidence type="ECO:0000313" key="3">
    <source>
        <dbReference type="Proteomes" id="UP001208771"/>
    </source>
</evidence>
<dbReference type="RefSeq" id="WP_306413334.1">
    <property type="nucleotide sequence ID" value="NZ_JANFPI010000011.1"/>
</dbReference>
<dbReference type="Pfam" id="PF05368">
    <property type="entry name" value="NmrA"/>
    <property type="match status" value="1"/>
</dbReference>
<keyword evidence="3" id="KW-1185">Reference proteome</keyword>
<proteinExistence type="predicted"/>
<evidence type="ECO:0000259" key="1">
    <source>
        <dbReference type="Pfam" id="PF05368"/>
    </source>
</evidence>
<dbReference type="Gene3D" id="3.40.50.720">
    <property type="entry name" value="NAD(P)-binding Rossmann-like Domain"/>
    <property type="match status" value="1"/>
</dbReference>
<dbReference type="PANTHER" id="PTHR47129">
    <property type="entry name" value="QUINONE OXIDOREDUCTASE 2"/>
    <property type="match status" value="1"/>
</dbReference>
<dbReference type="EMBL" id="JANFPI010000011">
    <property type="protein sequence ID" value="MCX8999751.1"/>
    <property type="molecule type" value="Genomic_DNA"/>
</dbReference>
<reference evidence="2" key="1">
    <citation type="submission" date="2022-07" db="EMBL/GenBank/DDBJ databases">
        <title>Ectorhizobium quercum gen.nov., sp. nov.</title>
        <authorList>
            <person name="Ma T."/>
            <person name="Li Y."/>
        </authorList>
    </citation>
    <scope>NUCLEOTIDE SEQUENCE</scope>
    <source>
        <strain evidence="2">BDR2-2</strain>
    </source>
</reference>
<dbReference type="SUPFAM" id="SSF51735">
    <property type="entry name" value="NAD(P)-binding Rossmann-fold domains"/>
    <property type="match status" value="1"/>
</dbReference>
<dbReference type="CDD" id="cd05269">
    <property type="entry name" value="TMR_SDR_a"/>
    <property type="match status" value="1"/>
</dbReference>
<protein>
    <submittedName>
        <fullName evidence="2">SDR family oxidoreductase</fullName>
    </submittedName>
</protein>
<accession>A0AAE3N4F6</accession>
<feature type="domain" description="NmrA-like" evidence="1">
    <location>
        <begin position="3"/>
        <end position="266"/>
    </location>
</feature>
<dbReference type="Gene3D" id="3.90.25.10">
    <property type="entry name" value="UDP-galactose 4-epimerase, domain 1"/>
    <property type="match status" value="1"/>
</dbReference>